<dbReference type="PANTHER" id="PTHR43047">
    <property type="entry name" value="TWO-COMPONENT HISTIDINE PROTEIN KINASE"/>
    <property type="match status" value="1"/>
</dbReference>
<proteinExistence type="predicted"/>
<dbReference type="SMART" id="SM00388">
    <property type="entry name" value="HisKA"/>
    <property type="match status" value="1"/>
</dbReference>
<dbReference type="InterPro" id="IPR003661">
    <property type="entry name" value="HisK_dim/P_dom"/>
</dbReference>
<protein>
    <recommendedName>
        <fullName evidence="2">histidine kinase</fullName>
        <ecNumber evidence="2">2.7.13.3</ecNumber>
    </recommendedName>
</protein>
<dbReference type="SUPFAM" id="SSF50969">
    <property type="entry name" value="YVTN repeat-like/Quinoprotein amine dehydrogenase"/>
    <property type="match status" value="1"/>
</dbReference>
<reference evidence="12 13" key="1">
    <citation type="submission" date="2019-01" db="EMBL/GenBank/DDBJ databases">
        <authorList>
            <person name="Zhang S."/>
        </authorList>
    </citation>
    <scope>NUCLEOTIDE SEQUENCE [LARGE SCALE GENOMIC DNA]</scope>
    <source>
        <strain evidence="12 13">1626</strain>
    </source>
</reference>
<dbReference type="FunFam" id="3.30.565.10:FF:000010">
    <property type="entry name" value="Sensor histidine kinase RcsC"/>
    <property type="match status" value="1"/>
</dbReference>
<keyword evidence="3 7" id="KW-0597">Phosphoprotein</keyword>
<dbReference type="InterPro" id="IPR011006">
    <property type="entry name" value="CheY-like_superfamily"/>
</dbReference>
<dbReference type="Gene3D" id="3.30.565.10">
    <property type="entry name" value="Histidine kinase-like ATPase, C-terminal domain"/>
    <property type="match status" value="1"/>
</dbReference>
<evidence type="ECO:0000256" key="5">
    <source>
        <dbReference type="ARBA" id="ARBA00022777"/>
    </source>
</evidence>
<dbReference type="PROSITE" id="PS50109">
    <property type="entry name" value="HIS_KIN"/>
    <property type="match status" value="1"/>
</dbReference>
<evidence type="ECO:0000259" key="11">
    <source>
        <dbReference type="PROSITE" id="PS50110"/>
    </source>
</evidence>
<keyword evidence="9" id="KW-0732">Signal</keyword>
<keyword evidence="5" id="KW-0418">Kinase</keyword>
<dbReference type="SUPFAM" id="SSF63829">
    <property type="entry name" value="Calcium-dependent phosphotriesterase"/>
    <property type="match status" value="2"/>
</dbReference>
<dbReference type="SUPFAM" id="SSF55874">
    <property type="entry name" value="ATPase domain of HSP90 chaperone/DNA topoisomerase II/histidine kinase"/>
    <property type="match status" value="1"/>
</dbReference>
<keyword evidence="13" id="KW-1185">Reference proteome</keyword>
<dbReference type="InterPro" id="IPR011123">
    <property type="entry name" value="Y_Y_Y"/>
</dbReference>
<evidence type="ECO:0000256" key="6">
    <source>
        <dbReference type="ARBA" id="ARBA00023012"/>
    </source>
</evidence>
<gene>
    <name evidence="12" type="ORF">E4582_00505</name>
</gene>
<dbReference type="GO" id="GO:0000155">
    <property type="term" value="F:phosphorelay sensor kinase activity"/>
    <property type="evidence" value="ECO:0007669"/>
    <property type="project" value="InterPro"/>
</dbReference>
<dbReference type="EMBL" id="SPUH01000001">
    <property type="protein sequence ID" value="TKS53399.1"/>
    <property type="molecule type" value="Genomic_DNA"/>
</dbReference>
<dbReference type="Pfam" id="PF07494">
    <property type="entry name" value="Reg_prop"/>
    <property type="match status" value="2"/>
</dbReference>
<feature type="chain" id="PRO_5021487405" description="histidine kinase" evidence="9">
    <location>
        <begin position="29"/>
        <end position="1188"/>
    </location>
</feature>
<feature type="transmembrane region" description="Helical" evidence="8">
    <location>
        <begin position="758"/>
        <end position="780"/>
    </location>
</feature>
<dbReference type="InterPro" id="IPR011110">
    <property type="entry name" value="Reg_prop"/>
</dbReference>
<evidence type="ECO:0000256" key="2">
    <source>
        <dbReference type="ARBA" id="ARBA00012438"/>
    </source>
</evidence>
<evidence type="ECO:0000256" key="3">
    <source>
        <dbReference type="ARBA" id="ARBA00022553"/>
    </source>
</evidence>
<dbReference type="SMART" id="SM00448">
    <property type="entry name" value="REC"/>
    <property type="match status" value="1"/>
</dbReference>
<keyword evidence="4" id="KW-0808">Transferase</keyword>
<comment type="caution">
    <text evidence="12">The sequence shown here is derived from an EMBL/GenBank/DDBJ whole genome shotgun (WGS) entry which is preliminary data.</text>
</comment>
<dbReference type="PRINTS" id="PR00344">
    <property type="entry name" value="BCTRLSENSOR"/>
</dbReference>
<dbReference type="EC" id="2.7.13.3" evidence="2"/>
<dbReference type="CDD" id="cd17546">
    <property type="entry name" value="REC_hyHK_CKI1_RcsC-like"/>
    <property type="match status" value="1"/>
</dbReference>
<evidence type="ECO:0000256" key="1">
    <source>
        <dbReference type="ARBA" id="ARBA00000085"/>
    </source>
</evidence>
<keyword evidence="8" id="KW-1133">Transmembrane helix</keyword>
<dbReference type="InterPro" id="IPR036890">
    <property type="entry name" value="HATPase_C_sf"/>
</dbReference>
<dbReference type="Gene3D" id="2.60.40.10">
    <property type="entry name" value="Immunoglobulins"/>
    <property type="match status" value="1"/>
</dbReference>
<dbReference type="FunFam" id="1.10.287.130:FF:000028">
    <property type="entry name" value="Hybrid signal transduction histidine kinase"/>
    <property type="match status" value="1"/>
</dbReference>
<evidence type="ECO:0000256" key="4">
    <source>
        <dbReference type="ARBA" id="ARBA00022679"/>
    </source>
</evidence>
<dbReference type="Gene3D" id="1.10.287.130">
    <property type="match status" value="1"/>
</dbReference>
<keyword evidence="6" id="KW-0902">Two-component regulatory system</keyword>
<dbReference type="Gene3D" id="2.130.10.10">
    <property type="entry name" value="YVTN repeat-like/Quinoprotein amine dehydrogenase"/>
    <property type="match status" value="3"/>
</dbReference>
<dbReference type="InterPro" id="IPR013783">
    <property type="entry name" value="Ig-like_fold"/>
</dbReference>
<feature type="modified residue" description="4-aspartylphosphate" evidence="7">
    <location>
        <position position="1104"/>
    </location>
</feature>
<evidence type="ECO:0000259" key="10">
    <source>
        <dbReference type="PROSITE" id="PS50109"/>
    </source>
</evidence>
<dbReference type="InterPro" id="IPR004358">
    <property type="entry name" value="Sig_transdc_His_kin-like_C"/>
</dbReference>
<dbReference type="InterPro" id="IPR015943">
    <property type="entry name" value="WD40/YVTN_repeat-like_dom_sf"/>
</dbReference>
<accession>A0A4Z1RGY6</accession>
<dbReference type="Pfam" id="PF07495">
    <property type="entry name" value="Y_Y_Y"/>
    <property type="match status" value="1"/>
</dbReference>
<feature type="domain" description="Histidine kinase" evidence="10">
    <location>
        <begin position="816"/>
        <end position="1034"/>
    </location>
</feature>
<keyword evidence="8" id="KW-0812">Transmembrane</keyword>
<dbReference type="SMART" id="SM00387">
    <property type="entry name" value="HATPase_c"/>
    <property type="match status" value="1"/>
</dbReference>
<dbReference type="PANTHER" id="PTHR43047:SF72">
    <property type="entry name" value="OSMOSENSING HISTIDINE PROTEIN KINASE SLN1"/>
    <property type="match status" value="1"/>
</dbReference>
<dbReference type="Pfam" id="PF00512">
    <property type="entry name" value="HisKA"/>
    <property type="match status" value="1"/>
</dbReference>
<feature type="domain" description="Response regulatory" evidence="11">
    <location>
        <begin position="1055"/>
        <end position="1169"/>
    </location>
</feature>
<dbReference type="AlphaFoldDB" id="A0A4Z1RGY6"/>
<dbReference type="InterPro" id="IPR005467">
    <property type="entry name" value="His_kinase_dom"/>
</dbReference>
<evidence type="ECO:0000256" key="8">
    <source>
        <dbReference type="SAM" id="Phobius"/>
    </source>
</evidence>
<name>A0A4Z1RGY6_9GAMM</name>
<evidence type="ECO:0000256" key="9">
    <source>
        <dbReference type="SAM" id="SignalP"/>
    </source>
</evidence>
<dbReference type="InterPro" id="IPR003594">
    <property type="entry name" value="HATPase_dom"/>
</dbReference>
<dbReference type="Proteomes" id="UP000298681">
    <property type="component" value="Unassembled WGS sequence"/>
</dbReference>
<dbReference type="Pfam" id="PF00072">
    <property type="entry name" value="Response_reg"/>
    <property type="match status" value="1"/>
</dbReference>
<dbReference type="GO" id="GO:0005886">
    <property type="term" value="C:plasma membrane"/>
    <property type="evidence" value="ECO:0007669"/>
    <property type="project" value="TreeGrafter"/>
</dbReference>
<dbReference type="SUPFAM" id="SSF47384">
    <property type="entry name" value="Homodimeric domain of signal transducing histidine kinase"/>
    <property type="match status" value="1"/>
</dbReference>
<dbReference type="Gene3D" id="3.40.50.2300">
    <property type="match status" value="1"/>
</dbReference>
<dbReference type="Pfam" id="PF02518">
    <property type="entry name" value="HATPase_c"/>
    <property type="match status" value="1"/>
</dbReference>
<dbReference type="CDD" id="cd16922">
    <property type="entry name" value="HATPase_EvgS-ArcB-TorS-like"/>
    <property type="match status" value="1"/>
</dbReference>
<dbReference type="SUPFAM" id="SSF52172">
    <property type="entry name" value="CheY-like"/>
    <property type="match status" value="1"/>
</dbReference>
<keyword evidence="8" id="KW-0472">Membrane</keyword>
<organism evidence="12 13">
    <name type="scientific">Luteimonas yindakuii</name>
    <dbReference type="NCBI Taxonomy" id="2565782"/>
    <lineage>
        <taxon>Bacteria</taxon>
        <taxon>Pseudomonadati</taxon>
        <taxon>Pseudomonadota</taxon>
        <taxon>Gammaproteobacteria</taxon>
        <taxon>Lysobacterales</taxon>
        <taxon>Lysobacteraceae</taxon>
        <taxon>Luteimonas</taxon>
    </lineage>
</organism>
<dbReference type="InterPro" id="IPR011044">
    <property type="entry name" value="Quino_amine_DH_bsu"/>
</dbReference>
<comment type="catalytic activity">
    <reaction evidence="1">
        <text>ATP + protein L-histidine = ADP + protein N-phospho-L-histidine.</text>
        <dbReference type="EC" id="2.7.13.3"/>
    </reaction>
</comment>
<dbReference type="RefSeq" id="WP_134672784.1">
    <property type="nucleotide sequence ID" value="NZ_SPUH01000001.1"/>
</dbReference>
<dbReference type="CDD" id="cd00082">
    <property type="entry name" value="HisKA"/>
    <property type="match status" value="1"/>
</dbReference>
<evidence type="ECO:0000313" key="13">
    <source>
        <dbReference type="Proteomes" id="UP000298681"/>
    </source>
</evidence>
<dbReference type="InterPro" id="IPR036097">
    <property type="entry name" value="HisK_dim/P_sf"/>
</dbReference>
<feature type="signal peptide" evidence="9">
    <location>
        <begin position="1"/>
        <end position="28"/>
    </location>
</feature>
<dbReference type="PROSITE" id="PS50110">
    <property type="entry name" value="RESPONSE_REGULATORY"/>
    <property type="match status" value="1"/>
</dbReference>
<evidence type="ECO:0000313" key="12">
    <source>
        <dbReference type="EMBL" id="TKS53399.1"/>
    </source>
</evidence>
<dbReference type="InterPro" id="IPR001789">
    <property type="entry name" value="Sig_transdc_resp-reg_receiver"/>
</dbReference>
<sequence length="1188" mass="128960">MSLLCAPARWLRRSAMLVVALLAMAAHASPHPENLRLRQIGVAEGLPSNRVNALLQDPSGYLWIGTSDGLARFDGTGMQVLRMEDGLPTNFIWSLAWRADGTLWIGTRHHGLVVHDPVRGDMRRIDRRTLPGLGGNDIWALDTHEPDAVWIGTADAGLHRLRNDGSIERWMPEPGNPRSLPHPGVLRLDRDAQGRLWVATVGGLARWTGDGFERVAGPRPQGMRFDRDGVLWVGTSEGAHLLAPDGTLQPVPVAAADPRLRPIQLLVQDARGAHWVDVAAGLGHVDHGESHEVPLYSPLAQDRVRPQWTMGLEDREGGIWLASYSHGLWYHPDGWSLFSARTLRPGQPGGIHNSHVRGIAAAGSGRIWLVGSGGALESLDAGSGALHTHLHDVTGGPLLDSVYEDQHGQVWIGWRRGLARYTPASGELQRWTDADALAGESASVMRFAENEQGLWLLFDNGVIQLRDRDGRTLQRHQPGRGGLEAGENVYDLAIGPDGAPWLATARALRHLRGTHWRQVDGTAAGTWTALRSYPQAGRVLAAGPGHVAVFEWRDGRLHPQAGLGTGQGLPQVSFSGVVSDASGVVWLSSSRGLWRVDPAAGTVRAYGIADGLPSQDFPTPLFPDPRSGRLFAGSPDGLVDFDPLQVVPLADEPRLLVEEIGLRGRDPIQRMSGAPFAIRHDDRELQVRVRLMSFRNPGAHRYAFRLDGEDADWVESATGERAFSQLAPGRYTLSVRARNEEGVWSQPQALQFEVTPPWWRTLAAQLLFAALALAAVWWLASSYRRRLRRRHAWQLAEHKREVAEQASLAKTHFLATLGHEVRTPMTGVLGMSELLLGTALDARQQRYAESIRDAGEHLLRLVNDALDLARIEAGKLKLDARPFDLHALLDETLALMAPVAHQRGLEFRERIAVDLPAWVSGDVVRVRQILLNLLANAIKFTEHGHVELSAEPAADGQVRFVVGDSGPGLNREQRERLFRRFEQAEGARTAARYGGSGLGLAICQELAAEMGGRIDVDSAPGQGTRFAVELPLPVVDPPSTAASTDQAPRAPGTLFLLLVEDDPTVAEVISGLLQAQGHRVMHVAHGLAALVSLATAEVDAALLDLDLPGIDGLALAQQMRAQGFGRPLIAITARADADAEPLAMQAGFDGFLRKPLTGGILADALAKWVQPPAPVDDAQGEPPAGDRD</sequence>
<evidence type="ECO:0000256" key="7">
    <source>
        <dbReference type="PROSITE-ProRule" id="PRU00169"/>
    </source>
</evidence>
<dbReference type="GO" id="GO:0009927">
    <property type="term" value="F:histidine phosphotransfer kinase activity"/>
    <property type="evidence" value="ECO:0007669"/>
    <property type="project" value="TreeGrafter"/>
</dbReference>